<dbReference type="InterPro" id="IPR016032">
    <property type="entry name" value="Sig_transdc_resp-reg_C-effctor"/>
</dbReference>
<organism evidence="3">
    <name type="scientific">Pseudomonas sp. WC2401</name>
    <dbReference type="NCBI Taxonomy" id="3234143"/>
    <lineage>
        <taxon>Bacteria</taxon>
        <taxon>Pseudomonadati</taxon>
        <taxon>Pseudomonadota</taxon>
        <taxon>Gammaproteobacteria</taxon>
        <taxon>Pseudomonadales</taxon>
        <taxon>Pseudomonadaceae</taxon>
        <taxon>Pseudomonas</taxon>
    </lineage>
</organism>
<dbReference type="InterPro" id="IPR036388">
    <property type="entry name" value="WH-like_DNA-bd_sf"/>
</dbReference>
<accession>A0AB39WQC5</accession>
<gene>
    <name evidence="3" type="ORF">AB3G35_12900</name>
</gene>
<protein>
    <submittedName>
        <fullName evidence="3">Helix-turn-helix domain-containing protein</fullName>
    </submittedName>
</protein>
<sequence length="221" mass="24574">MKVTLSFSTYIPSTKINPPADSSGLLCATLVPRSASLQTCERTRQWRTPHSAPWGCRVNEQHGVVSAHQYTPEVASLITARTPYLLKPHPYSLGLTVIPTLKTIPTSPQTPKSNAHYSDSPDTWLFCSAAQYLCNNTACIQLTAIESLLIKTLTQTEERICSKQELIIGISKDAYSYSGLEMCLSRLQKKFKGMFGERLFRSVRNRGYCLVQDVKAAEKVA</sequence>
<dbReference type="Pfam" id="PF00486">
    <property type="entry name" value="Trans_reg_C"/>
    <property type="match status" value="1"/>
</dbReference>
<dbReference type="RefSeq" id="WP_315247045.1">
    <property type="nucleotide sequence ID" value="NZ_CP165623.1"/>
</dbReference>
<keyword evidence="1" id="KW-0238">DNA-binding</keyword>
<evidence type="ECO:0000256" key="1">
    <source>
        <dbReference type="ARBA" id="ARBA00023125"/>
    </source>
</evidence>
<dbReference type="GO" id="GO:0003677">
    <property type="term" value="F:DNA binding"/>
    <property type="evidence" value="ECO:0007669"/>
    <property type="project" value="UniProtKB-KW"/>
</dbReference>
<dbReference type="AlphaFoldDB" id="A0AB39WQC5"/>
<name>A0AB39WQC5_9PSED</name>
<evidence type="ECO:0000313" key="3">
    <source>
        <dbReference type="EMBL" id="XDV03990.1"/>
    </source>
</evidence>
<dbReference type="Gene3D" id="1.10.10.10">
    <property type="entry name" value="Winged helix-like DNA-binding domain superfamily/Winged helix DNA-binding domain"/>
    <property type="match status" value="1"/>
</dbReference>
<feature type="domain" description="OmpR/PhoB-type" evidence="2">
    <location>
        <begin position="140"/>
        <end position="210"/>
    </location>
</feature>
<proteinExistence type="predicted"/>
<dbReference type="GO" id="GO:0006355">
    <property type="term" value="P:regulation of DNA-templated transcription"/>
    <property type="evidence" value="ECO:0007669"/>
    <property type="project" value="InterPro"/>
</dbReference>
<evidence type="ECO:0000259" key="2">
    <source>
        <dbReference type="Pfam" id="PF00486"/>
    </source>
</evidence>
<dbReference type="SUPFAM" id="SSF46894">
    <property type="entry name" value="C-terminal effector domain of the bipartite response regulators"/>
    <property type="match status" value="1"/>
</dbReference>
<dbReference type="GO" id="GO:0000160">
    <property type="term" value="P:phosphorelay signal transduction system"/>
    <property type="evidence" value="ECO:0007669"/>
    <property type="project" value="InterPro"/>
</dbReference>
<dbReference type="EMBL" id="CP165623">
    <property type="protein sequence ID" value="XDV03990.1"/>
    <property type="molecule type" value="Genomic_DNA"/>
</dbReference>
<reference evidence="3" key="1">
    <citation type="submission" date="2024-07" db="EMBL/GenBank/DDBJ databases">
        <authorList>
            <person name="Biller S.J."/>
        </authorList>
    </citation>
    <scope>NUCLEOTIDE SEQUENCE</scope>
    <source>
        <strain evidence="3">WC2401</strain>
    </source>
</reference>
<dbReference type="InterPro" id="IPR001867">
    <property type="entry name" value="OmpR/PhoB-type_DNA-bd"/>
</dbReference>